<dbReference type="RefSeq" id="WP_039683897.1">
    <property type="nucleotide sequence ID" value="NZ_CP010028.1"/>
</dbReference>
<dbReference type="AlphaFoldDB" id="A0A0A7KIW0"/>
<keyword evidence="1" id="KW-0732">Signal</keyword>
<evidence type="ECO:0000256" key="1">
    <source>
        <dbReference type="SAM" id="SignalP"/>
    </source>
</evidence>
<dbReference type="EMBL" id="CP010028">
    <property type="protein sequence ID" value="AIZ45169.1"/>
    <property type="molecule type" value="Genomic_DNA"/>
</dbReference>
<feature type="signal peptide" evidence="1">
    <location>
        <begin position="1"/>
        <end position="22"/>
    </location>
</feature>
<gene>
    <name evidence="2" type="ORF">QR90_08720</name>
</gene>
<organism evidence="2 3">
    <name type="scientific">Deinococcus radiopugnans</name>
    <dbReference type="NCBI Taxonomy" id="57497"/>
    <lineage>
        <taxon>Bacteria</taxon>
        <taxon>Thermotogati</taxon>
        <taxon>Deinococcota</taxon>
        <taxon>Deinococci</taxon>
        <taxon>Deinococcales</taxon>
        <taxon>Deinococcaceae</taxon>
        <taxon>Deinococcus</taxon>
    </lineage>
</organism>
<reference evidence="3" key="1">
    <citation type="submission" date="2014-11" db="EMBL/GenBank/DDBJ databases">
        <title>Hymenobacter sp. DG25B genome submission.</title>
        <authorList>
            <person name="Jung H.-Y."/>
            <person name="Kim M.K."/>
            <person name="Srinivasan S."/>
            <person name="Lim S."/>
        </authorList>
    </citation>
    <scope>NUCLEOTIDE SEQUENCE [LARGE SCALE GENOMIC DNA]</scope>
    <source>
        <strain evidence="3">DY59</strain>
    </source>
</reference>
<dbReference type="HOGENOM" id="CLU_1254239_0_0_0"/>
<protein>
    <submittedName>
        <fullName evidence="2">Uncharacterized protein</fullName>
    </submittedName>
</protein>
<evidence type="ECO:0000313" key="2">
    <source>
        <dbReference type="EMBL" id="AIZ45169.1"/>
    </source>
</evidence>
<dbReference type="STRING" id="1182571.QR90_08720"/>
<evidence type="ECO:0000313" key="3">
    <source>
        <dbReference type="Proteomes" id="UP000030634"/>
    </source>
</evidence>
<dbReference type="Proteomes" id="UP000030634">
    <property type="component" value="Chromosome"/>
</dbReference>
<dbReference type="KEGG" id="dsw:QR90_08720"/>
<feature type="chain" id="PRO_5002040672" evidence="1">
    <location>
        <begin position="23"/>
        <end position="220"/>
    </location>
</feature>
<name>A0A0A7KIW0_9DEIO</name>
<sequence length="220" mass="24146">MKPFQHPVSLPVAQLLTLLLLAADTMPDEALEARCERAARHLLRQEVYVAEDEVRCPHSGQLVHRTPQGQQIRRLLEDIALGGPVPTARGLATGARLLPLQRNLRRASRKTPTRLGQIPLESDMLDHVASMVVDLGVGSHPDWTWWDAEVVATSGDGRQWLIQRVRTGARFGGRSEPDQGGSLYGEDDGGPWILTVPADVRTMPQAQAALAQARANQVEL</sequence>
<proteinExistence type="predicted"/>
<accession>A0A0A7KIW0</accession>